<evidence type="ECO:0000259" key="1">
    <source>
        <dbReference type="Pfam" id="PF13456"/>
    </source>
</evidence>
<dbReference type="InterPro" id="IPR044730">
    <property type="entry name" value="RNase_H-like_dom_plant"/>
</dbReference>
<comment type="caution">
    <text evidence="2">The sequence shown here is derived from an EMBL/GenBank/DDBJ whole genome shotgun (WGS) entry which is preliminary data.</text>
</comment>
<gene>
    <name evidence="2" type="ORF">G2W53_015537</name>
</gene>
<dbReference type="InterPro" id="IPR053151">
    <property type="entry name" value="RNase_H-like"/>
</dbReference>
<dbReference type="SUPFAM" id="SSF53098">
    <property type="entry name" value="Ribonuclease H-like"/>
    <property type="match status" value="1"/>
</dbReference>
<dbReference type="PANTHER" id="PTHR47723:SF19">
    <property type="entry name" value="POLYNUCLEOTIDYL TRANSFERASE, RIBONUCLEASE H-LIKE SUPERFAMILY PROTEIN"/>
    <property type="match status" value="1"/>
</dbReference>
<reference evidence="2" key="1">
    <citation type="submission" date="2020-09" db="EMBL/GenBank/DDBJ databases">
        <title>Genome-Enabled Discovery of Anthraquinone Biosynthesis in Senna tora.</title>
        <authorList>
            <person name="Kang S.-H."/>
            <person name="Pandey R.P."/>
            <person name="Lee C.-M."/>
            <person name="Sim J.-S."/>
            <person name="Jeong J.-T."/>
            <person name="Choi B.-S."/>
            <person name="Jung M."/>
            <person name="Ginzburg D."/>
            <person name="Zhao K."/>
            <person name="Won S.Y."/>
            <person name="Oh T.-J."/>
            <person name="Yu Y."/>
            <person name="Kim N.-H."/>
            <person name="Lee O.R."/>
            <person name="Lee T.-H."/>
            <person name="Bashyal P."/>
            <person name="Kim T.-S."/>
            <person name="Lee W.-H."/>
            <person name="Kawkins C."/>
            <person name="Kim C.-K."/>
            <person name="Kim J.S."/>
            <person name="Ahn B.O."/>
            <person name="Rhee S.Y."/>
            <person name="Sohng J.K."/>
        </authorList>
    </citation>
    <scope>NUCLEOTIDE SEQUENCE</scope>
    <source>
        <tissue evidence="2">Leaf</tissue>
    </source>
</reference>
<dbReference type="Gene3D" id="3.30.420.10">
    <property type="entry name" value="Ribonuclease H-like superfamily/Ribonuclease H"/>
    <property type="match status" value="1"/>
</dbReference>
<dbReference type="InterPro" id="IPR036397">
    <property type="entry name" value="RNaseH_sf"/>
</dbReference>
<organism evidence="2 3">
    <name type="scientific">Senna tora</name>
    <dbReference type="NCBI Taxonomy" id="362788"/>
    <lineage>
        <taxon>Eukaryota</taxon>
        <taxon>Viridiplantae</taxon>
        <taxon>Streptophyta</taxon>
        <taxon>Embryophyta</taxon>
        <taxon>Tracheophyta</taxon>
        <taxon>Spermatophyta</taxon>
        <taxon>Magnoliopsida</taxon>
        <taxon>eudicotyledons</taxon>
        <taxon>Gunneridae</taxon>
        <taxon>Pentapetalae</taxon>
        <taxon>rosids</taxon>
        <taxon>fabids</taxon>
        <taxon>Fabales</taxon>
        <taxon>Fabaceae</taxon>
        <taxon>Caesalpinioideae</taxon>
        <taxon>Cassia clade</taxon>
        <taxon>Senna</taxon>
    </lineage>
</organism>
<feature type="domain" description="RNase H type-1" evidence="1">
    <location>
        <begin position="84"/>
        <end position="151"/>
    </location>
</feature>
<dbReference type="InterPro" id="IPR002156">
    <property type="entry name" value="RNaseH_domain"/>
</dbReference>
<evidence type="ECO:0000313" key="2">
    <source>
        <dbReference type="EMBL" id="KAF7833204.1"/>
    </source>
</evidence>
<dbReference type="Pfam" id="PF13456">
    <property type="entry name" value="RVT_3"/>
    <property type="match status" value="1"/>
</dbReference>
<sequence>MTNNQRKRRNFTYDESCVICNAISETSIHVVRDCDDARNMWMSLLPNEEKRRNSIILGDGDGDGFKDDLKVKLNTDEALVDGGKARGYGGVLRDFNRSWLGGFYEFLGQISIVESKLWGCLLGLRLACSKGLKHVWQETDSLLAVKMIKNGVGNWLGGVAAMKKDSCNAIDVVPIVCIDLLYADIRGGFVPRVVCL</sequence>
<dbReference type="InterPro" id="IPR012337">
    <property type="entry name" value="RNaseH-like_sf"/>
</dbReference>
<dbReference type="CDD" id="cd06222">
    <property type="entry name" value="RNase_H_like"/>
    <property type="match status" value="1"/>
</dbReference>
<keyword evidence="3" id="KW-1185">Reference proteome</keyword>
<dbReference type="GO" id="GO:0004523">
    <property type="term" value="F:RNA-DNA hybrid ribonuclease activity"/>
    <property type="evidence" value="ECO:0007669"/>
    <property type="project" value="InterPro"/>
</dbReference>
<dbReference type="Proteomes" id="UP000634136">
    <property type="component" value="Unassembled WGS sequence"/>
</dbReference>
<dbReference type="PANTHER" id="PTHR47723">
    <property type="entry name" value="OS05G0353850 PROTEIN"/>
    <property type="match status" value="1"/>
</dbReference>
<dbReference type="AlphaFoldDB" id="A0A835C5R2"/>
<proteinExistence type="predicted"/>
<accession>A0A835C5R2</accession>
<evidence type="ECO:0000313" key="3">
    <source>
        <dbReference type="Proteomes" id="UP000634136"/>
    </source>
</evidence>
<protein>
    <submittedName>
        <fullName evidence="2">Ribonuclease H</fullName>
    </submittedName>
</protein>
<dbReference type="EMBL" id="JAAIUW010000005">
    <property type="protein sequence ID" value="KAF7833204.1"/>
    <property type="molecule type" value="Genomic_DNA"/>
</dbReference>
<dbReference type="GO" id="GO:0003676">
    <property type="term" value="F:nucleic acid binding"/>
    <property type="evidence" value="ECO:0007669"/>
    <property type="project" value="InterPro"/>
</dbReference>
<name>A0A835C5R2_9FABA</name>